<comment type="caution">
    <text evidence="2">The sequence shown here is derived from an EMBL/GenBank/DDBJ whole genome shotgun (WGS) entry which is preliminary data.</text>
</comment>
<proteinExistence type="predicted"/>
<name>A0A401UJS0_9CLOT</name>
<feature type="transmembrane region" description="Helical" evidence="1">
    <location>
        <begin position="7"/>
        <end position="25"/>
    </location>
</feature>
<protein>
    <recommendedName>
        <fullName evidence="4">Dipeptidyl-peptidase IV</fullName>
    </recommendedName>
</protein>
<keyword evidence="1" id="KW-0812">Transmembrane</keyword>
<gene>
    <name evidence="2" type="ORF">Ctaglu_14200</name>
</gene>
<accession>A0A401UJS0</accession>
<evidence type="ECO:0008006" key="4">
    <source>
        <dbReference type="Google" id="ProtNLM"/>
    </source>
</evidence>
<dbReference type="RefSeq" id="WP_124999552.1">
    <property type="nucleotide sequence ID" value="NZ_BHYK01000006.1"/>
</dbReference>
<dbReference type="EMBL" id="BHYK01000006">
    <property type="protein sequence ID" value="GCD09797.1"/>
    <property type="molecule type" value="Genomic_DNA"/>
</dbReference>
<dbReference type="Proteomes" id="UP000287872">
    <property type="component" value="Unassembled WGS sequence"/>
</dbReference>
<keyword evidence="3" id="KW-1185">Reference proteome</keyword>
<organism evidence="2 3">
    <name type="scientific">Clostridium tagluense</name>
    <dbReference type="NCBI Taxonomy" id="360422"/>
    <lineage>
        <taxon>Bacteria</taxon>
        <taxon>Bacillati</taxon>
        <taxon>Bacillota</taxon>
        <taxon>Clostridia</taxon>
        <taxon>Eubacteriales</taxon>
        <taxon>Clostridiaceae</taxon>
        <taxon>Clostridium</taxon>
    </lineage>
</organism>
<evidence type="ECO:0000313" key="2">
    <source>
        <dbReference type="EMBL" id="GCD09797.1"/>
    </source>
</evidence>
<dbReference type="AlphaFoldDB" id="A0A401UJS0"/>
<evidence type="ECO:0000313" key="3">
    <source>
        <dbReference type="Proteomes" id="UP000287872"/>
    </source>
</evidence>
<keyword evidence="1" id="KW-1133">Transmembrane helix</keyword>
<keyword evidence="1" id="KW-0472">Membrane</keyword>
<reference evidence="2 3" key="1">
    <citation type="submission" date="2018-11" db="EMBL/GenBank/DDBJ databases">
        <title>Genome sequencing and assembly of Clostridium tagluense strain A121.</title>
        <authorList>
            <person name="Murakami T."/>
            <person name="Segawa T."/>
            <person name="Shcherbakova V.A."/>
            <person name="Mori H."/>
            <person name="Yoshimura Y."/>
        </authorList>
    </citation>
    <scope>NUCLEOTIDE SEQUENCE [LARGE SCALE GENOMIC DNA]</scope>
    <source>
        <strain evidence="2 3">A121</strain>
    </source>
</reference>
<evidence type="ECO:0000256" key="1">
    <source>
        <dbReference type="SAM" id="Phobius"/>
    </source>
</evidence>
<sequence>MTWKKRISIWIVVSLSLQCLVLFYIDHYFLATSDSKVVSKKIIEDKKEETKKIDITVPESAEKILASYDAKYLSYYEDGQLKIVNCKDGKVKDIEAKEGSEICFYKWLPDRNRMYLVEKNSNDESGKLVLYSYDLSKGEKSKVKDLAWVNAKSEVKDIQFSILTGFLYVNVASEGERSNIYRMKRMVGVVTEEKVTKVDTIPSKVSNIVLARHEDNLIYEGSVYNKIYAVGREEPITVEGVDKLTIIGIDNNDNVYLGELKDKLVSKIYYGKTADKTGDWKTIELQQPCERDDLFVSDAGKVYQHDSLQGVVKEINSGSQTSYEGKFLQMYAKGIVSLVGNKISFVPFK</sequence>
<dbReference type="OrthoDB" id="1630871at2"/>
<dbReference type="SUPFAM" id="SSF69304">
    <property type="entry name" value="Tricorn protease N-terminal domain"/>
    <property type="match status" value="1"/>
</dbReference>